<comment type="caution">
    <text evidence="1">The sequence shown here is derived from an EMBL/GenBank/DDBJ whole genome shotgun (WGS) entry which is preliminary data.</text>
</comment>
<dbReference type="AlphaFoldDB" id="A0A3L8SIL8"/>
<dbReference type="Proteomes" id="UP000276834">
    <property type="component" value="Unassembled WGS sequence"/>
</dbReference>
<evidence type="ECO:0000313" key="2">
    <source>
        <dbReference type="Proteomes" id="UP000276834"/>
    </source>
</evidence>
<gene>
    <name evidence="1" type="ORF">DV515_00007739</name>
</gene>
<organism evidence="1 2">
    <name type="scientific">Chloebia gouldiae</name>
    <name type="common">Gouldian finch</name>
    <name type="synonym">Erythrura gouldiae</name>
    <dbReference type="NCBI Taxonomy" id="44316"/>
    <lineage>
        <taxon>Eukaryota</taxon>
        <taxon>Metazoa</taxon>
        <taxon>Chordata</taxon>
        <taxon>Craniata</taxon>
        <taxon>Vertebrata</taxon>
        <taxon>Euteleostomi</taxon>
        <taxon>Archelosauria</taxon>
        <taxon>Archosauria</taxon>
        <taxon>Dinosauria</taxon>
        <taxon>Saurischia</taxon>
        <taxon>Theropoda</taxon>
        <taxon>Coelurosauria</taxon>
        <taxon>Aves</taxon>
        <taxon>Neognathae</taxon>
        <taxon>Neoaves</taxon>
        <taxon>Telluraves</taxon>
        <taxon>Australaves</taxon>
        <taxon>Passeriformes</taxon>
        <taxon>Passeroidea</taxon>
        <taxon>Passeridae</taxon>
        <taxon>Chloebia</taxon>
    </lineage>
</organism>
<keyword evidence="2" id="KW-1185">Reference proteome</keyword>
<evidence type="ECO:0008006" key="3">
    <source>
        <dbReference type="Google" id="ProtNLM"/>
    </source>
</evidence>
<reference evidence="1 2" key="1">
    <citation type="journal article" date="2018" name="Proc. R. Soc. B">
        <title>A non-coding region near Follistatin controls head colour polymorphism in the Gouldian finch.</title>
        <authorList>
            <person name="Toomey M.B."/>
            <person name="Marques C.I."/>
            <person name="Andrade P."/>
            <person name="Araujo P.M."/>
            <person name="Sabatino S."/>
            <person name="Gazda M.A."/>
            <person name="Afonso S."/>
            <person name="Lopes R.J."/>
            <person name="Corbo J.C."/>
            <person name="Carneiro M."/>
        </authorList>
    </citation>
    <scope>NUCLEOTIDE SEQUENCE [LARGE SCALE GENOMIC DNA]</scope>
    <source>
        <strain evidence="1">Red01</strain>
        <tissue evidence="1">Muscle</tissue>
    </source>
</reference>
<evidence type="ECO:0000313" key="1">
    <source>
        <dbReference type="EMBL" id="RLW01843.1"/>
    </source>
</evidence>
<protein>
    <recommendedName>
        <fullName evidence="3">Potassium voltage-gated channel subfamily KQT member 1</fullName>
    </recommendedName>
</protein>
<name>A0A3L8SIL8_CHLGU</name>
<feature type="non-terminal residue" evidence="1">
    <location>
        <position position="1"/>
    </location>
</feature>
<feature type="non-terminal residue" evidence="1">
    <location>
        <position position="178"/>
    </location>
</feature>
<sequence length="178" mass="19125">GSHIRQPKGRAPALLRVGLGELWAETDSSSSPAPLQGLRGVQQPPGEGYAWRKMSYGGAETSVYPVCNHRGQDQGSTLQLSTLSGNSKSAVLLEVRRNLNTMQYSPVAVNPSMDKGPGIPQSPGEGTKAAACSDSGAGWARSTECFQSQYLTKTSTQGQVYNFLERPSGWKCFIYHFA</sequence>
<dbReference type="EMBL" id="QUSF01000021">
    <property type="protein sequence ID" value="RLW01843.1"/>
    <property type="molecule type" value="Genomic_DNA"/>
</dbReference>
<accession>A0A3L8SIL8</accession>
<proteinExistence type="predicted"/>
<dbReference type="OrthoDB" id="8879391at2759"/>